<gene>
    <name evidence="4" type="ORF">BaRGS_00039731</name>
</gene>
<dbReference type="EMBL" id="JACVVK020000718">
    <property type="protein sequence ID" value="KAK7452624.1"/>
    <property type="molecule type" value="Genomic_DNA"/>
</dbReference>
<dbReference type="CDD" id="cd01448">
    <property type="entry name" value="TST_Repeat_1"/>
    <property type="match status" value="1"/>
</dbReference>
<proteinExistence type="predicted"/>
<reference evidence="4 5" key="1">
    <citation type="journal article" date="2023" name="Sci. Data">
        <title>Genome assembly of the Korean intertidal mud-creeper Batillaria attramentaria.</title>
        <authorList>
            <person name="Patra A.K."/>
            <person name="Ho P.T."/>
            <person name="Jun S."/>
            <person name="Lee S.J."/>
            <person name="Kim Y."/>
            <person name="Won Y.J."/>
        </authorList>
    </citation>
    <scope>NUCLEOTIDE SEQUENCE [LARGE SCALE GENOMIC DNA]</scope>
    <source>
        <strain evidence="4">Wonlab-2016</strain>
    </source>
</reference>
<dbReference type="InterPro" id="IPR045078">
    <property type="entry name" value="TST/MPST-like"/>
</dbReference>
<dbReference type="Proteomes" id="UP001519460">
    <property type="component" value="Unassembled WGS sequence"/>
</dbReference>
<dbReference type="SMART" id="SM00450">
    <property type="entry name" value="RHOD"/>
    <property type="match status" value="2"/>
</dbReference>
<dbReference type="PROSITE" id="PS00380">
    <property type="entry name" value="RHODANESE_1"/>
    <property type="match status" value="1"/>
</dbReference>
<protein>
    <recommendedName>
        <fullName evidence="3">Rhodanese domain-containing protein</fullName>
    </recommendedName>
</protein>
<dbReference type="PANTHER" id="PTHR11364:SF27">
    <property type="entry name" value="SULFURTRANSFERASE"/>
    <property type="match status" value="1"/>
</dbReference>
<evidence type="ECO:0000313" key="5">
    <source>
        <dbReference type="Proteomes" id="UP001519460"/>
    </source>
</evidence>
<dbReference type="Pfam" id="PF00581">
    <property type="entry name" value="Rhodanese"/>
    <property type="match status" value="2"/>
</dbReference>
<feature type="domain" description="Rhodanese" evidence="3">
    <location>
        <begin position="179"/>
        <end position="243"/>
    </location>
</feature>
<organism evidence="4 5">
    <name type="scientific">Batillaria attramentaria</name>
    <dbReference type="NCBI Taxonomy" id="370345"/>
    <lineage>
        <taxon>Eukaryota</taxon>
        <taxon>Metazoa</taxon>
        <taxon>Spiralia</taxon>
        <taxon>Lophotrochozoa</taxon>
        <taxon>Mollusca</taxon>
        <taxon>Gastropoda</taxon>
        <taxon>Caenogastropoda</taxon>
        <taxon>Sorbeoconcha</taxon>
        <taxon>Cerithioidea</taxon>
        <taxon>Batillariidae</taxon>
        <taxon>Batillaria</taxon>
    </lineage>
</organism>
<evidence type="ECO:0000256" key="1">
    <source>
        <dbReference type="ARBA" id="ARBA00022679"/>
    </source>
</evidence>
<name>A0ABD0J280_9CAEN</name>
<keyword evidence="1" id="KW-0808">Transferase</keyword>
<keyword evidence="5" id="KW-1185">Reference proteome</keyword>
<evidence type="ECO:0000313" key="4">
    <source>
        <dbReference type="EMBL" id="KAK7452624.1"/>
    </source>
</evidence>
<feature type="domain" description="Rhodanese" evidence="3">
    <location>
        <begin position="24"/>
        <end position="140"/>
    </location>
</feature>
<dbReference type="InterPro" id="IPR001763">
    <property type="entry name" value="Rhodanese-like_dom"/>
</dbReference>
<dbReference type="SUPFAM" id="SSF52821">
    <property type="entry name" value="Rhodanese/Cell cycle control phosphatase"/>
    <property type="match status" value="2"/>
</dbReference>
<dbReference type="PANTHER" id="PTHR11364">
    <property type="entry name" value="THIOSULFATE SULFERTANSFERASE"/>
    <property type="match status" value="1"/>
</dbReference>
<keyword evidence="2" id="KW-0677">Repeat</keyword>
<sequence>MAAGTDVSPLVPCDWLKEKIAAGDLGNIVLLDVSWSSQKDCYEDYKQRHIPGAVFFNVMVGPHTDLFPRNLPTPEVFQDLTRAAGVNDDSHVILYSDSDNCGFFMSGRAWWTFTMFGAKKVSILNGGLQRWLTLGYPTTSEVPTVKRGNFTARYDSQHRLTFEEMTQRIASGATIADSRPAKSYAEVMEGAGVDTSKPFISYCNSGMSSSTLSFAYALCGGSDFAVYHGGFTEWKNKAQDRIEKS</sequence>
<accession>A0ABD0J280</accession>
<dbReference type="InterPro" id="IPR036873">
    <property type="entry name" value="Rhodanese-like_dom_sf"/>
</dbReference>
<dbReference type="AlphaFoldDB" id="A0ABD0J280"/>
<dbReference type="Gene3D" id="3.40.250.10">
    <property type="entry name" value="Rhodanese-like domain"/>
    <property type="match status" value="2"/>
</dbReference>
<dbReference type="PROSITE" id="PS50206">
    <property type="entry name" value="RHODANESE_3"/>
    <property type="match status" value="2"/>
</dbReference>
<dbReference type="InterPro" id="IPR001307">
    <property type="entry name" value="Thiosulphate_STrfase_CS"/>
</dbReference>
<dbReference type="GO" id="GO:0016783">
    <property type="term" value="F:sulfurtransferase activity"/>
    <property type="evidence" value="ECO:0007669"/>
    <property type="project" value="UniProtKB-ARBA"/>
</dbReference>
<comment type="caution">
    <text evidence="4">The sequence shown here is derived from an EMBL/GenBank/DDBJ whole genome shotgun (WGS) entry which is preliminary data.</text>
</comment>
<evidence type="ECO:0000259" key="3">
    <source>
        <dbReference type="PROSITE" id="PS50206"/>
    </source>
</evidence>
<evidence type="ECO:0000256" key="2">
    <source>
        <dbReference type="ARBA" id="ARBA00022737"/>
    </source>
</evidence>